<name>A0A5D4S3W3_9BACI</name>
<dbReference type="AlphaFoldDB" id="A0A5D4S3W3"/>
<dbReference type="Pfam" id="PF00589">
    <property type="entry name" value="Phage_integrase"/>
    <property type="match status" value="1"/>
</dbReference>
<evidence type="ECO:0000256" key="4">
    <source>
        <dbReference type="ARBA" id="ARBA00023172"/>
    </source>
</evidence>
<evidence type="ECO:0000256" key="5">
    <source>
        <dbReference type="PROSITE-ProRule" id="PRU01248"/>
    </source>
</evidence>
<evidence type="ECO:0000259" key="6">
    <source>
        <dbReference type="PROSITE" id="PS51898"/>
    </source>
</evidence>
<dbReference type="PANTHER" id="PTHR30349">
    <property type="entry name" value="PHAGE INTEGRASE-RELATED"/>
    <property type="match status" value="1"/>
</dbReference>
<comment type="similarity">
    <text evidence="1">Belongs to the 'phage' integrase family.</text>
</comment>
<keyword evidence="3 5" id="KW-0238">DNA-binding</keyword>
<dbReference type="Proteomes" id="UP000322997">
    <property type="component" value="Unassembled WGS sequence"/>
</dbReference>
<feature type="domain" description="Core-binding (CB)" evidence="7">
    <location>
        <begin position="22"/>
        <end position="109"/>
    </location>
</feature>
<evidence type="ECO:0000313" key="9">
    <source>
        <dbReference type="Proteomes" id="UP000322997"/>
    </source>
</evidence>
<dbReference type="GO" id="GO:0006310">
    <property type="term" value="P:DNA recombination"/>
    <property type="evidence" value="ECO:0007669"/>
    <property type="project" value="UniProtKB-KW"/>
</dbReference>
<dbReference type="GO" id="GO:0015074">
    <property type="term" value="P:DNA integration"/>
    <property type="evidence" value="ECO:0007669"/>
    <property type="project" value="UniProtKB-KW"/>
</dbReference>
<evidence type="ECO:0000313" key="8">
    <source>
        <dbReference type="EMBL" id="TYS56446.1"/>
    </source>
</evidence>
<dbReference type="InterPro" id="IPR044068">
    <property type="entry name" value="CB"/>
</dbReference>
<evidence type="ECO:0000256" key="3">
    <source>
        <dbReference type="ARBA" id="ARBA00023125"/>
    </source>
</evidence>
<dbReference type="Pfam" id="PF13495">
    <property type="entry name" value="Phage_int_SAM_4"/>
    <property type="match status" value="1"/>
</dbReference>
<dbReference type="InterPro" id="IPR013762">
    <property type="entry name" value="Integrase-like_cat_sf"/>
</dbReference>
<accession>A0A5D4S3W3</accession>
<gene>
    <name evidence="8" type="ORF">FZC83_02405</name>
</gene>
<dbReference type="EMBL" id="VTEQ01000001">
    <property type="protein sequence ID" value="TYS56446.1"/>
    <property type="molecule type" value="Genomic_DNA"/>
</dbReference>
<dbReference type="PANTHER" id="PTHR30349:SF41">
    <property type="entry name" value="INTEGRASE_RECOMBINASE PROTEIN MJ0367-RELATED"/>
    <property type="match status" value="1"/>
</dbReference>
<protein>
    <submittedName>
        <fullName evidence="8">Tyrosine-type recombinase/integrase</fullName>
    </submittedName>
</protein>
<dbReference type="PROSITE" id="PS51900">
    <property type="entry name" value="CB"/>
    <property type="match status" value="1"/>
</dbReference>
<dbReference type="GO" id="GO:0003677">
    <property type="term" value="F:DNA binding"/>
    <property type="evidence" value="ECO:0007669"/>
    <property type="project" value="UniProtKB-UniRule"/>
</dbReference>
<dbReference type="InterPro" id="IPR011010">
    <property type="entry name" value="DNA_brk_join_enz"/>
</dbReference>
<keyword evidence="4" id="KW-0233">DNA recombination</keyword>
<dbReference type="CDD" id="cd00397">
    <property type="entry name" value="DNA_BRE_C"/>
    <property type="match status" value="1"/>
</dbReference>
<proteinExistence type="inferred from homology"/>
<sequence>MTKRGRVYNRIFNEDEWEEVNKENKLMIEDFIEEYRQRKIKDSTIKQYMNDLRIVMIYILRKLENKSIIELNKKDFRRFSLYLSQELQVSNARANRLMSAVRSLLTYIEDDDDYEYDNNIAKKVKGLPKEAVKTNEDDFFLSFEQVMKLRNELIERDRLQDAVLLMVMFDSAARRNEAFQINKTGLLDGNRANEVVGKRGKKYKPAYLNDTKELISEYLKQRGEDDIESPWIVGKGESKRPVTYGALYDRVVSMSKVLSELEGKKIEFFPHSLRHSRIECLLQGEDTRILDKDGNPKKYSLEEVQLFANHSDPKTTQSYAKDHTDEIVDNMFGF</sequence>
<dbReference type="InterPro" id="IPR010998">
    <property type="entry name" value="Integrase_recombinase_N"/>
</dbReference>
<evidence type="ECO:0000259" key="7">
    <source>
        <dbReference type="PROSITE" id="PS51900"/>
    </source>
</evidence>
<dbReference type="RefSeq" id="WP_148984479.1">
    <property type="nucleotide sequence ID" value="NZ_JBNILK010000001.1"/>
</dbReference>
<organism evidence="8 9">
    <name type="scientific">Rossellomorea marisflavi</name>
    <dbReference type="NCBI Taxonomy" id="189381"/>
    <lineage>
        <taxon>Bacteria</taxon>
        <taxon>Bacillati</taxon>
        <taxon>Bacillota</taxon>
        <taxon>Bacilli</taxon>
        <taxon>Bacillales</taxon>
        <taxon>Bacillaceae</taxon>
        <taxon>Rossellomorea</taxon>
    </lineage>
</organism>
<dbReference type="InterPro" id="IPR002104">
    <property type="entry name" value="Integrase_catalytic"/>
</dbReference>
<dbReference type="InterPro" id="IPR050090">
    <property type="entry name" value="Tyrosine_recombinase_XerCD"/>
</dbReference>
<evidence type="ECO:0000256" key="1">
    <source>
        <dbReference type="ARBA" id="ARBA00008857"/>
    </source>
</evidence>
<keyword evidence="2" id="KW-0229">DNA integration</keyword>
<dbReference type="PROSITE" id="PS51898">
    <property type="entry name" value="TYR_RECOMBINASE"/>
    <property type="match status" value="1"/>
</dbReference>
<evidence type="ECO:0000256" key="2">
    <source>
        <dbReference type="ARBA" id="ARBA00022908"/>
    </source>
</evidence>
<dbReference type="Gene3D" id="1.10.443.10">
    <property type="entry name" value="Intergrase catalytic core"/>
    <property type="match status" value="1"/>
</dbReference>
<dbReference type="Gene3D" id="1.10.150.130">
    <property type="match status" value="1"/>
</dbReference>
<feature type="domain" description="Tyr recombinase" evidence="6">
    <location>
        <begin position="136"/>
        <end position="332"/>
    </location>
</feature>
<reference evidence="8 9" key="1">
    <citation type="submission" date="2019-08" db="EMBL/GenBank/DDBJ databases">
        <title>Bacillus genomes from the desert of Cuatro Cienegas, Coahuila.</title>
        <authorList>
            <person name="Olmedo-Alvarez G."/>
        </authorList>
    </citation>
    <scope>NUCLEOTIDE SEQUENCE [LARGE SCALE GENOMIC DNA]</scope>
    <source>
        <strain evidence="8 9">CH108_3D</strain>
    </source>
</reference>
<dbReference type="SUPFAM" id="SSF56349">
    <property type="entry name" value="DNA breaking-rejoining enzymes"/>
    <property type="match status" value="1"/>
</dbReference>
<comment type="caution">
    <text evidence="8">The sequence shown here is derived from an EMBL/GenBank/DDBJ whole genome shotgun (WGS) entry which is preliminary data.</text>
</comment>
<dbReference type="InterPro" id="IPR004107">
    <property type="entry name" value="Integrase_SAM-like_N"/>
</dbReference>